<dbReference type="GO" id="GO:0005762">
    <property type="term" value="C:mitochondrial large ribosomal subunit"/>
    <property type="evidence" value="ECO:0007669"/>
    <property type="project" value="TreeGrafter"/>
</dbReference>
<protein>
    <recommendedName>
        <fullName evidence="7">Ribosomal protein S24/S35 mitochondrial conserved domain-containing protein</fullName>
    </recommendedName>
</protein>
<evidence type="ECO:0000256" key="3">
    <source>
        <dbReference type="ARBA" id="ARBA00023128"/>
    </source>
</evidence>
<reference evidence="5" key="1">
    <citation type="journal article" date="2023" name="Insect Mol. Biol.">
        <title>Genome sequencing provides insights into the evolution of gene families encoding plant cell wall-degrading enzymes in longhorned beetles.</title>
        <authorList>
            <person name="Shin N.R."/>
            <person name="Okamura Y."/>
            <person name="Kirsch R."/>
            <person name="Pauchet Y."/>
        </authorList>
    </citation>
    <scope>NUCLEOTIDE SEQUENCE</scope>
    <source>
        <strain evidence="5">RBIC_L_NR</strain>
    </source>
</reference>
<keyword evidence="6" id="KW-1185">Reference proteome</keyword>
<dbReference type="PANTHER" id="PTHR13014:SF3">
    <property type="entry name" value="LARGE RIBOSOMAL SUBUNIT PROTEIN ML65"/>
    <property type="match status" value="1"/>
</dbReference>
<organism evidence="5 6">
    <name type="scientific">Rhamnusium bicolor</name>
    <dbReference type="NCBI Taxonomy" id="1586634"/>
    <lineage>
        <taxon>Eukaryota</taxon>
        <taxon>Metazoa</taxon>
        <taxon>Ecdysozoa</taxon>
        <taxon>Arthropoda</taxon>
        <taxon>Hexapoda</taxon>
        <taxon>Insecta</taxon>
        <taxon>Pterygota</taxon>
        <taxon>Neoptera</taxon>
        <taxon>Endopterygota</taxon>
        <taxon>Coleoptera</taxon>
        <taxon>Polyphaga</taxon>
        <taxon>Cucujiformia</taxon>
        <taxon>Chrysomeloidea</taxon>
        <taxon>Cerambycidae</taxon>
        <taxon>Lepturinae</taxon>
        <taxon>Rhagiini</taxon>
        <taxon>Rhamnusium</taxon>
    </lineage>
</organism>
<dbReference type="GO" id="GO:0006412">
    <property type="term" value="P:translation"/>
    <property type="evidence" value="ECO:0007669"/>
    <property type="project" value="InterPro"/>
</dbReference>
<sequence>MSLFRLHKTLKPTLVNLRCYSTALRNEEEYTATPQYPPILDLSFEKKLERKKEAVHEEIRRVKTVEEKQIKLNMPRFYGFKSYMLTEDYIPYNSLPLAQHVTRTHLIVNNNLPQFYKTVEVDDITNILKSEVEEALLIEIDGYQ</sequence>
<evidence type="ECO:0000256" key="4">
    <source>
        <dbReference type="ARBA" id="ARBA00023274"/>
    </source>
</evidence>
<comment type="subcellular location">
    <subcellularLocation>
        <location evidence="1">Mitochondrion</location>
    </subcellularLocation>
</comment>
<dbReference type="EMBL" id="JANEYF010000289">
    <property type="protein sequence ID" value="KAJ8970919.1"/>
    <property type="molecule type" value="Genomic_DNA"/>
</dbReference>
<evidence type="ECO:0008006" key="7">
    <source>
        <dbReference type="Google" id="ProtNLM"/>
    </source>
</evidence>
<dbReference type="PANTHER" id="PTHR13014">
    <property type="entry name" value="MITOCHONDRIAL 28S RIBOSOMAL PROTEIN S30/P52 PRO-APOTOTIC PROTEIN"/>
    <property type="match status" value="1"/>
</dbReference>
<gene>
    <name evidence="5" type="ORF">NQ314_000969</name>
</gene>
<keyword evidence="2" id="KW-0689">Ribosomal protein</keyword>
<dbReference type="Pfam" id="PF07147">
    <property type="entry name" value="PDCD9"/>
    <property type="match status" value="1"/>
</dbReference>
<comment type="caution">
    <text evidence="5">The sequence shown here is derived from an EMBL/GenBank/DDBJ whole genome shotgun (WGS) entry which is preliminary data.</text>
</comment>
<dbReference type="AlphaFoldDB" id="A0AAV8ZWL7"/>
<evidence type="ECO:0000256" key="2">
    <source>
        <dbReference type="ARBA" id="ARBA00022980"/>
    </source>
</evidence>
<dbReference type="InterPro" id="IPR010793">
    <property type="entry name" value="Ribosomal_mL37/mL65"/>
</dbReference>
<keyword evidence="4" id="KW-0687">Ribonucleoprotein</keyword>
<dbReference type="Proteomes" id="UP001162156">
    <property type="component" value="Unassembled WGS sequence"/>
</dbReference>
<keyword evidence="3" id="KW-0496">Mitochondrion</keyword>
<evidence type="ECO:0000256" key="1">
    <source>
        <dbReference type="ARBA" id="ARBA00004173"/>
    </source>
</evidence>
<proteinExistence type="predicted"/>
<evidence type="ECO:0000313" key="5">
    <source>
        <dbReference type="EMBL" id="KAJ8970919.1"/>
    </source>
</evidence>
<accession>A0AAV8ZWL7</accession>
<evidence type="ECO:0000313" key="6">
    <source>
        <dbReference type="Proteomes" id="UP001162156"/>
    </source>
</evidence>
<name>A0AAV8ZWL7_9CUCU</name>
<dbReference type="GO" id="GO:0003735">
    <property type="term" value="F:structural constituent of ribosome"/>
    <property type="evidence" value="ECO:0007669"/>
    <property type="project" value="InterPro"/>
</dbReference>
<dbReference type="InterPro" id="IPR039982">
    <property type="entry name" value="Ribosomal_mL65"/>
</dbReference>